<dbReference type="EMBL" id="JBBMFV010000004">
    <property type="protein sequence ID" value="MEO3943366.1"/>
    <property type="molecule type" value="Genomic_DNA"/>
</dbReference>
<dbReference type="InterPro" id="IPR002591">
    <property type="entry name" value="Phosphodiest/P_Trfase"/>
</dbReference>
<evidence type="ECO:0000313" key="2">
    <source>
        <dbReference type="Proteomes" id="UP001448614"/>
    </source>
</evidence>
<evidence type="ECO:0000313" key="1">
    <source>
        <dbReference type="EMBL" id="MEO3943366.1"/>
    </source>
</evidence>
<sequence>MVLVVDGLRPDQIHPDITPTISALSSEGRWVEQSFSSIPTVTRVNAASLVTGCYPANHGLSGNYLRTADGKSAVNTLEADFVSAVGLEPEELLRVKSLGHRLAEAGQTLAVVSTISSGGALVLNPGVELGHGVTLSLRPGPDGSHAQPAWANDALLEKMGPAPSLRDGASTAELVDYAVDASVNFVFPEVDPDVLVCWFVEPDKTQHGFGVGSPEARSALTHLDAAISRLLEGAESFAAGRDLTVFVISDHGFARTIGSIDVAERLREDSIDLTGVTIVPTGLAMVWCEEISTAHRIQEWADQQPWLAGCFLGKRLQEGSESGHFALDLLRCHPADTAPDLVLAPLSAEAPNEFGVPGVHYLLDGSAGKFHSGHGSLSPYELRSTMIVRGPGVQGTGPSKVPAGIVDVVPTILSLHGVGSPGCDGRVLRELFDASAPEPIVTARTLRSKAHTKHDLEMSILEVNGHDYITAFNIS</sequence>
<protein>
    <submittedName>
        <fullName evidence="1">Alkaline phosphatase family protein</fullName>
    </submittedName>
</protein>
<dbReference type="Gene3D" id="3.40.720.10">
    <property type="entry name" value="Alkaline Phosphatase, subunit A"/>
    <property type="match status" value="2"/>
</dbReference>
<reference evidence="1 2" key="1">
    <citation type="journal article" date="2024" name="Appl. Microbiol. Biotechnol.">
        <title>Biosynthetic gene clusters with biotechnological applications in novel Antarctic isolates from Actinomycetota.</title>
        <authorList>
            <person name="Bruna P."/>
            <person name="Nunez-Montero K."/>
            <person name="Contreras M.J."/>
            <person name="Leal K."/>
            <person name="Garcia M."/>
            <person name="Abanto M."/>
            <person name="Barrientos L."/>
        </authorList>
    </citation>
    <scope>NUCLEOTIDE SEQUENCE [LARGE SCALE GENOMIC DNA]</scope>
    <source>
        <strain evidence="1 2">Se16.17</strain>
    </source>
</reference>
<dbReference type="PANTHER" id="PTHR10151">
    <property type="entry name" value="ECTONUCLEOTIDE PYROPHOSPHATASE/PHOSPHODIESTERASE"/>
    <property type="match status" value="1"/>
</dbReference>
<proteinExistence type="predicted"/>
<dbReference type="SUPFAM" id="SSF53649">
    <property type="entry name" value="Alkaline phosphatase-like"/>
    <property type="match status" value="1"/>
</dbReference>
<dbReference type="InterPro" id="IPR017850">
    <property type="entry name" value="Alkaline_phosphatase_core_sf"/>
</dbReference>
<dbReference type="Pfam" id="PF01663">
    <property type="entry name" value="Phosphodiest"/>
    <property type="match status" value="1"/>
</dbReference>
<organism evidence="1 2">
    <name type="scientific">Paenarthrobacter nicotinovorans</name>
    <name type="common">Arthrobacter nicotinovorans</name>
    <dbReference type="NCBI Taxonomy" id="29320"/>
    <lineage>
        <taxon>Bacteria</taxon>
        <taxon>Bacillati</taxon>
        <taxon>Actinomycetota</taxon>
        <taxon>Actinomycetes</taxon>
        <taxon>Micrococcales</taxon>
        <taxon>Micrococcaceae</taxon>
        <taxon>Paenarthrobacter</taxon>
    </lineage>
</organism>
<dbReference type="RefSeq" id="WP_026540380.1">
    <property type="nucleotide sequence ID" value="NZ_JBBMFV010000004.1"/>
</dbReference>
<gene>
    <name evidence="1" type="ORF">V3C41_20025</name>
</gene>
<dbReference type="Proteomes" id="UP001448614">
    <property type="component" value="Unassembled WGS sequence"/>
</dbReference>
<dbReference type="PANTHER" id="PTHR10151:SF120">
    <property type="entry name" value="BIS(5'-ADENOSYL)-TRIPHOSPHATASE"/>
    <property type="match status" value="1"/>
</dbReference>
<comment type="caution">
    <text evidence="1">The sequence shown here is derived from an EMBL/GenBank/DDBJ whole genome shotgun (WGS) entry which is preliminary data.</text>
</comment>
<keyword evidence="2" id="KW-1185">Reference proteome</keyword>
<name>A0ABV0GZ99_PAENI</name>
<accession>A0ABV0GZ99</accession>